<dbReference type="InterPro" id="IPR003516">
    <property type="entry name" value="FANCA"/>
</dbReference>
<reference evidence="4" key="2">
    <citation type="submission" date="2015-02" db="UniProtKB">
        <authorList>
            <consortium name="EnsemblMetazoa"/>
        </authorList>
    </citation>
    <scope>IDENTIFICATION</scope>
</reference>
<feature type="domain" description="Fanconi anaemia group A protein arcN subdomain" evidence="3">
    <location>
        <begin position="411"/>
        <end position="617"/>
    </location>
</feature>
<dbReference type="GO" id="GO:0036297">
    <property type="term" value="P:interstrand cross-link repair"/>
    <property type="evidence" value="ECO:0007669"/>
    <property type="project" value="InterPro"/>
</dbReference>
<proteinExistence type="predicted"/>
<dbReference type="Pfam" id="PF24781">
    <property type="entry name" value="FANCA_helical"/>
    <property type="match status" value="1"/>
</dbReference>
<reference evidence="5" key="1">
    <citation type="submission" date="2011-05" db="EMBL/GenBank/DDBJ databases">
        <authorList>
            <person name="Richards S.R."/>
            <person name="Qu J."/>
            <person name="Jiang H."/>
            <person name="Jhangiani S.N."/>
            <person name="Agravi P."/>
            <person name="Goodspeed R."/>
            <person name="Gross S."/>
            <person name="Mandapat C."/>
            <person name="Jackson L."/>
            <person name="Mathew T."/>
            <person name="Pu L."/>
            <person name="Thornton R."/>
            <person name="Saada N."/>
            <person name="Wilczek-Boney K.B."/>
            <person name="Lee S."/>
            <person name="Kovar C."/>
            <person name="Wu Y."/>
            <person name="Scherer S.E."/>
            <person name="Worley K.C."/>
            <person name="Muzny D.M."/>
            <person name="Gibbs R."/>
        </authorList>
    </citation>
    <scope>NUCLEOTIDE SEQUENCE</scope>
    <source>
        <strain evidence="5">Brora</strain>
    </source>
</reference>
<dbReference type="EMBL" id="JH431429">
    <property type="status" value="NOT_ANNOTATED_CDS"/>
    <property type="molecule type" value="Genomic_DNA"/>
</dbReference>
<dbReference type="InterPro" id="IPR055386">
    <property type="entry name" value="FANCA_helical"/>
</dbReference>
<keyword evidence="5" id="KW-1185">Reference proteome</keyword>
<dbReference type="Proteomes" id="UP000014500">
    <property type="component" value="Unassembled WGS sequence"/>
</dbReference>
<evidence type="ECO:0000259" key="1">
    <source>
        <dbReference type="Pfam" id="PF15865"/>
    </source>
</evidence>
<evidence type="ECO:0000313" key="5">
    <source>
        <dbReference type="Proteomes" id="UP000014500"/>
    </source>
</evidence>
<dbReference type="InterPro" id="IPR055387">
    <property type="entry name" value="FANCA_arcN"/>
</dbReference>
<dbReference type="eggNOG" id="ENOG502QT8N">
    <property type="taxonomic scope" value="Eukaryota"/>
</dbReference>
<dbReference type="HOGENOM" id="CLU_435217_0_0_1"/>
<dbReference type="STRING" id="126957.T1JN88"/>
<dbReference type="AlphaFoldDB" id="T1JN88"/>
<organism evidence="4 5">
    <name type="scientific">Strigamia maritima</name>
    <name type="common">European centipede</name>
    <name type="synonym">Geophilus maritimus</name>
    <dbReference type="NCBI Taxonomy" id="126957"/>
    <lineage>
        <taxon>Eukaryota</taxon>
        <taxon>Metazoa</taxon>
        <taxon>Ecdysozoa</taxon>
        <taxon>Arthropoda</taxon>
        <taxon>Myriapoda</taxon>
        <taxon>Chilopoda</taxon>
        <taxon>Pleurostigmophora</taxon>
        <taxon>Geophilomorpha</taxon>
        <taxon>Linotaeniidae</taxon>
        <taxon>Strigamia</taxon>
    </lineage>
</organism>
<sequence>MKIIDQSYLVAETILDAFTTNLLQKMKREGSEKCVNIYEIVARSGLVDLSSLQKYFTSQIFSLASSNLTDKENTYTNLTEVFGKQHKWNYSKINTFTKMIITELLLPFTSSEVESLFKQILNLPNVNWKTFLMFISHFLLLYEDGPDILRTYNLNLIRDSLISSEVNKILIALILTRQAVNEGTHIHPSYGEWLKSTFHENSTCANNKKTFSSLMKVLSDLVPFEPACYLQAHILNPPFFPPNCRCDFNEYVVLAKTKLQDLKVFDDKIFKHGDPFAIKNEDVKEKMLEQATDDVVSMVKAFEANGKVPGRVIEMSIFRKPYYLSRFLPALMIPTQETDAKKKLVVTLHQSGKIPNHLYQKYISQCAELKAKDNTAVLACKDANAELMNLFEELPENLVKELTLKSNFPLGNHLQEIEKRLSILMQKDSNVEKELIYLDSTDSNEKIDSNIQQVANSLILSFTKCLCAVTNLEATHSRLDELLLLVAPFKMLQHALYHRLWEIIIKMGLTLQDHQIWLASALSVHLGSLQQFVHPVNVVGKHNSTTDENNFASLIIHCYPCNTDEQLKFLLMFCSNYMQYAFLYYTSFSVNRPTKKLEAYIPKVLIQKYSLVPQLYPDLQSCNCPSLIR</sequence>
<dbReference type="Pfam" id="PF15865">
    <property type="entry name" value="Fanconi_A_N"/>
    <property type="match status" value="1"/>
</dbReference>
<dbReference type="GO" id="GO:0043240">
    <property type="term" value="C:Fanconi anaemia nuclear complex"/>
    <property type="evidence" value="ECO:0007669"/>
    <property type="project" value="InterPro"/>
</dbReference>
<dbReference type="PANTHER" id="PTHR12047">
    <property type="entry name" value="FANCONI ANEMIA GROUP A PROTEIN"/>
    <property type="match status" value="1"/>
</dbReference>
<protein>
    <submittedName>
        <fullName evidence="4">Uncharacterized protein</fullName>
    </submittedName>
</protein>
<evidence type="ECO:0000259" key="2">
    <source>
        <dbReference type="Pfam" id="PF24781"/>
    </source>
</evidence>
<name>T1JN88_STRMM</name>
<dbReference type="PhylomeDB" id="T1JN88"/>
<feature type="domain" description="Fanconi anaemia group A protein N-terminal" evidence="1">
    <location>
        <begin position="9"/>
        <end position="264"/>
    </location>
</feature>
<dbReference type="InterPro" id="IPR031729">
    <property type="entry name" value="Fanconi_A_N"/>
</dbReference>
<accession>T1JN88</accession>
<evidence type="ECO:0000259" key="3">
    <source>
        <dbReference type="Pfam" id="PF24783"/>
    </source>
</evidence>
<dbReference type="Pfam" id="PF24783">
    <property type="entry name" value="FANCA_arcN"/>
    <property type="match status" value="1"/>
</dbReference>
<dbReference type="PANTHER" id="PTHR12047:SF2">
    <property type="entry name" value="FANCONI ANEMIA GROUP A PROTEIN"/>
    <property type="match status" value="1"/>
</dbReference>
<evidence type="ECO:0000313" key="4">
    <source>
        <dbReference type="EnsemblMetazoa" id="SMAR015317-PA"/>
    </source>
</evidence>
<feature type="domain" description="Fanconi anaemia group A protein helical" evidence="2">
    <location>
        <begin position="289"/>
        <end position="366"/>
    </location>
</feature>
<dbReference type="EnsemblMetazoa" id="SMAR015317-RA">
    <property type="protein sequence ID" value="SMAR015317-PA"/>
    <property type="gene ID" value="SMAR015317"/>
</dbReference>